<dbReference type="Proteomes" id="UP001177021">
    <property type="component" value="Unassembled WGS sequence"/>
</dbReference>
<name>A0ACB0JDR8_TRIPR</name>
<reference evidence="1" key="1">
    <citation type="submission" date="2023-10" db="EMBL/GenBank/DDBJ databases">
        <authorList>
            <person name="Rodriguez Cubillos JULIANA M."/>
            <person name="De Vega J."/>
        </authorList>
    </citation>
    <scope>NUCLEOTIDE SEQUENCE</scope>
</reference>
<comment type="caution">
    <text evidence="1">The sequence shown here is derived from an EMBL/GenBank/DDBJ whole genome shotgun (WGS) entry which is preliminary data.</text>
</comment>
<dbReference type="EMBL" id="CASHSV030000024">
    <property type="protein sequence ID" value="CAJ2641813.1"/>
    <property type="molecule type" value="Genomic_DNA"/>
</dbReference>
<proteinExistence type="predicted"/>
<organism evidence="1 2">
    <name type="scientific">Trifolium pratense</name>
    <name type="common">Red clover</name>
    <dbReference type="NCBI Taxonomy" id="57577"/>
    <lineage>
        <taxon>Eukaryota</taxon>
        <taxon>Viridiplantae</taxon>
        <taxon>Streptophyta</taxon>
        <taxon>Embryophyta</taxon>
        <taxon>Tracheophyta</taxon>
        <taxon>Spermatophyta</taxon>
        <taxon>Magnoliopsida</taxon>
        <taxon>eudicotyledons</taxon>
        <taxon>Gunneridae</taxon>
        <taxon>Pentapetalae</taxon>
        <taxon>rosids</taxon>
        <taxon>fabids</taxon>
        <taxon>Fabales</taxon>
        <taxon>Fabaceae</taxon>
        <taxon>Papilionoideae</taxon>
        <taxon>50 kb inversion clade</taxon>
        <taxon>NPAAA clade</taxon>
        <taxon>Hologalegina</taxon>
        <taxon>IRL clade</taxon>
        <taxon>Trifolieae</taxon>
        <taxon>Trifolium</taxon>
    </lineage>
</organism>
<sequence>MKSMKINNKVESFGQKGIPIHSQVMKIKQESEKIFDWSSDQPEIRPVLREISRRISRSPLGISGQPISVGDS</sequence>
<gene>
    <name evidence="1" type="ORF">MILVUS5_LOCUS11382</name>
</gene>
<evidence type="ECO:0000313" key="2">
    <source>
        <dbReference type="Proteomes" id="UP001177021"/>
    </source>
</evidence>
<evidence type="ECO:0000313" key="1">
    <source>
        <dbReference type="EMBL" id="CAJ2641813.1"/>
    </source>
</evidence>
<accession>A0ACB0JDR8</accession>
<protein>
    <submittedName>
        <fullName evidence="1">Uncharacterized protein</fullName>
    </submittedName>
</protein>
<keyword evidence="2" id="KW-1185">Reference proteome</keyword>